<organism evidence="2 3">
    <name type="scientific">Patiria miniata</name>
    <name type="common">Bat star</name>
    <name type="synonym">Asterina miniata</name>
    <dbReference type="NCBI Taxonomy" id="46514"/>
    <lineage>
        <taxon>Eukaryota</taxon>
        <taxon>Metazoa</taxon>
        <taxon>Echinodermata</taxon>
        <taxon>Eleutherozoa</taxon>
        <taxon>Asterozoa</taxon>
        <taxon>Asteroidea</taxon>
        <taxon>Valvatacea</taxon>
        <taxon>Valvatida</taxon>
        <taxon>Asterinidae</taxon>
        <taxon>Patiria</taxon>
    </lineage>
</organism>
<dbReference type="InterPro" id="IPR012337">
    <property type="entry name" value="RNaseH-like_sf"/>
</dbReference>
<dbReference type="OrthoDB" id="8958038at2759"/>
<dbReference type="GeneID" id="119742733"/>
<dbReference type="InterPro" id="IPR008042">
    <property type="entry name" value="Retrotrans_Pao"/>
</dbReference>
<dbReference type="Gene3D" id="3.30.70.270">
    <property type="match status" value="1"/>
</dbReference>
<dbReference type="InterPro" id="IPR036397">
    <property type="entry name" value="RNaseH_sf"/>
</dbReference>
<evidence type="ECO:0000313" key="2">
    <source>
        <dbReference type="EnsemblMetazoa" id="XP_038074825.1"/>
    </source>
</evidence>
<keyword evidence="3" id="KW-1185">Reference proteome</keyword>
<dbReference type="SUPFAM" id="SSF53098">
    <property type="entry name" value="Ribonuclease H-like"/>
    <property type="match status" value="1"/>
</dbReference>
<sequence length="857" mass="97242">MKTDTEPKIYEWQVLPFGATCSPCCATYALRKHVFDHREKSAEVADAVDRSFYVDNCLVSVPQEDEAKTLVHNMRDLLAKGGFEIRQWASNVPNVVADLPPEARSDGCDLWLTFGETDLAEPMLGLQWDCSTDDLQYRHRVVNYDCLNMRNIARVIVQDLWKTKRDWDDALEPGEIMDRWRAWENELPNLSVIKLNRCYTPPDVNPETASRQLHIFCDASGRIYGAVAYLRTEDETHIVHTSFVMARSRVAPKKQLSMPRLELSAALAGAQLSSLLQQELTLPLEDIVLWSDSTTVLTWLKSESCRYKVFVGTRVAQIRTLPDVDQWRYVDTKNNAADDLTRGKSLLSLSQPCRWRDGPPFLYASPDLWPAFPPALAEDSSELKKSSFCGIVTVELADIPDLGKYKSMEASMEASKQLCDGAAKDDGPVELTADQRAEIELHLFQRAQKSSFPEEWGALKDGKELPRGSRLLQLSPEWDADDQVIRVGGRLRHAEGIPLFTKHPIVLDPAHHAVRKHQRQCSDCQRWKATPSVPKMGDLPSARLRIQQPPFYSTGVDCFGPMTVKIGRRTEKGWGIIFKCMTTRAVHLDLLESLDTDAFLMAFRRFVSRRGKPYELLSDCGTNFKGGASELKEAFSAMDPALQQELAKHQVRFRFNPPNAPHFGGLWEREIKSAKYGLRVVLNDQMVPEQVLRTVLIEVEGILNSKPLGYTSSDIADIDHVTPNVLLMGRYDPALPQVVYPAKDLLGRRQWKHSQVFADHFWTRFSKFYLPSLQSRQKWQRDVVGLSKNDVVMIIDPNLTRAQWPIGRVTETFPGPDGRVRSADERVRNNVYTRPVARLIQLPEMSNNDELKDAPTS</sequence>
<dbReference type="PANTHER" id="PTHR47331:SF5">
    <property type="entry name" value="RIBONUCLEASE H"/>
    <property type="match status" value="1"/>
</dbReference>
<proteinExistence type="predicted"/>
<dbReference type="InterPro" id="IPR043502">
    <property type="entry name" value="DNA/RNA_pol_sf"/>
</dbReference>
<dbReference type="Pfam" id="PF05380">
    <property type="entry name" value="Peptidase_A17"/>
    <property type="match status" value="1"/>
</dbReference>
<protein>
    <recommendedName>
        <fullName evidence="1">Integrase catalytic domain-containing protein</fullName>
    </recommendedName>
</protein>
<dbReference type="GO" id="GO:0015074">
    <property type="term" value="P:DNA integration"/>
    <property type="evidence" value="ECO:0007669"/>
    <property type="project" value="InterPro"/>
</dbReference>
<dbReference type="Pfam" id="PF18701">
    <property type="entry name" value="DUF5641"/>
    <property type="match status" value="1"/>
</dbReference>
<dbReference type="InterPro" id="IPR001584">
    <property type="entry name" value="Integrase_cat-core"/>
</dbReference>
<feature type="domain" description="Integrase catalytic" evidence="1">
    <location>
        <begin position="545"/>
        <end position="731"/>
    </location>
</feature>
<dbReference type="Proteomes" id="UP000887568">
    <property type="component" value="Unplaced"/>
</dbReference>
<reference evidence="2" key="1">
    <citation type="submission" date="2022-11" db="UniProtKB">
        <authorList>
            <consortium name="EnsemblMetazoa"/>
        </authorList>
    </citation>
    <scope>IDENTIFICATION</scope>
</reference>
<dbReference type="InterPro" id="IPR043128">
    <property type="entry name" value="Rev_trsase/Diguanyl_cyclase"/>
</dbReference>
<dbReference type="PANTHER" id="PTHR47331">
    <property type="entry name" value="PHD-TYPE DOMAIN-CONTAINING PROTEIN"/>
    <property type="match status" value="1"/>
</dbReference>
<name>A0A914BG30_PATMI</name>
<evidence type="ECO:0000313" key="3">
    <source>
        <dbReference type="Proteomes" id="UP000887568"/>
    </source>
</evidence>
<dbReference type="SUPFAM" id="SSF56672">
    <property type="entry name" value="DNA/RNA polymerases"/>
    <property type="match status" value="1"/>
</dbReference>
<dbReference type="AlphaFoldDB" id="A0A914BG30"/>
<evidence type="ECO:0000259" key="1">
    <source>
        <dbReference type="PROSITE" id="PS50994"/>
    </source>
</evidence>
<dbReference type="RefSeq" id="XP_038074825.1">
    <property type="nucleotide sequence ID" value="XM_038218897.1"/>
</dbReference>
<accession>A0A914BG30</accession>
<dbReference type="Gene3D" id="3.10.10.10">
    <property type="entry name" value="HIV Type 1 Reverse Transcriptase, subunit A, domain 1"/>
    <property type="match status" value="1"/>
</dbReference>
<dbReference type="PROSITE" id="PS50994">
    <property type="entry name" value="INTEGRASE"/>
    <property type="match status" value="1"/>
</dbReference>
<dbReference type="Gene3D" id="3.30.420.10">
    <property type="entry name" value="Ribonuclease H-like superfamily/Ribonuclease H"/>
    <property type="match status" value="1"/>
</dbReference>
<dbReference type="InterPro" id="IPR040676">
    <property type="entry name" value="DUF5641"/>
</dbReference>
<dbReference type="GO" id="GO:0003676">
    <property type="term" value="F:nucleic acid binding"/>
    <property type="evidence" value="ECO:0007669"/>
    <property type="project" value="InterPro"/>
</dbReference>
<dbReference type="EnsemblMetazoa" id="XM_038218897.1">
    <property type="protein sequence ID" value="XP_038074825.1"/>
    <property type="gene ID" value="LOC119742733"/>
</dbReference>